<keyword evidence="8" id="KW-1185">Reference proteome</keyword>
<dbReference type="SUPFAM" id="SSF56059">
    <property type="entry name" value="Glutathione synthetase ATP-binding domain-like"/>
    <property type="match status" value="1"/>
</dbReference>
<gene>
    <name evidence="7" type="ORF">STHAL_32495</name>
</gene>
<dbReference type="PANTHER" id="PTHR43585">
    <property type="entry name" value="FUMIPYRROLE BIOSYNTHESIS PROTEIN C"/>
    <property type="match status" value="1"/>
</dbReference>
<dbReference type="Pfam" id="PF18130">
    <property type="entry name" value="ATPgrasp_N"/>
    <property type="match status" value="1"/>
</dbReference>
<reference evidence="7 8" key="1">
    <citation type="submission" date="2021-07" db="EMBL/GenBank/DDBJ databases">
        <title>Sequencing Streptomyces halstedii LGO-A4 genome an citrus endophytic actinomycete.</title>
        <authorList>
            <person name="Samborskyy M."/>
            <person name="Scott N."/>
            <person name="Deglau R."/>
            <person name="Dickens S."/>
            <person name="Oliveira L.G."/>
        </authorList>
    </citation>
    <scope>NUCLEOTIDE SEQUENCE [LARGE SCALE GENOMIC DNA]</scope>
    <source>
        <strain evidence="7 8">LGO-A4</strain>
    </source>
</reference>
<dbReference type="Gene3D" id="3.30.470.20">
    <property type="entry name" value="ATP-grasp fold, B domain"/>
    <property type="match status" value="1"/>
</dbReference>
<evidence type="ECO:0000259" key="6">
    <source>
        <dbReference type="PROSITE" id="PS50975"/>
    </source>
</evidence>
<dbReference type="PANTHER" id="PTHR43585:SF2">
    <property type="entry name" value="ATP-GRASP ENZYME FSQD"/>
    <property type="match status" value="1"/>
</dbReference>
<dbReference type="InterPro" id="IPR041472">
    <property type="entry name" value="BL00235/CARNS1_N"/>
</dbReference>
<sequence>MSVPRVLLLEAAGPESGEIARTAAASGYLVHAATDLATRSAYGTRLQRLLSGCLLADFSRPDHALKDVVGYARRIGADAVLTANEYLTPLLAQVCAELGLPGNDPVRAITARDKAAMSEAFALHGVSAPRTRVLDNEDELRLLRAAGEISVPCVIKPADGAGSAGVIVVTDLDRAAAAWRAAADSPRGMYGLPPDPRVLVQDYVEGTEYSVESITQHGRATHLCATRKTVTPGAHRVEVGHSLPADLAPGAERAVYQEVERAIAAVGIRNGASHTEVVIDGAGRCSVIEIGARLGAGHIGVLLGQALGIDPWTALLDTALGRPVHLTPARRAYASVRFLTSPRTGRLAAVTGLPQEGPGIPIVHVRTAVGQTVGPAQTNRGRLGHFIVTGPDPAAVERQAEQILARITVVIDSDRAPHHAGSPVVPGPGLEREATHAS</sequence>
<accession>A0ABS6U1U5</accession>
<evidence type="ECO:0000256" key="4">
    <source>
        <dbReference type="PROSITE-ProRule" id="PRU00409"/>
    </source>
</evidence>
<dbReference type="Pfam" id="PF18603">
    <property type="entry name" value="LAL_C2"/>
    <property type="match status" value="1"/>
</dbReference>
<evidence type="ECO:0000256" key="3">
    <source>
        <dbReference type="ARBA" id="ARBA00022840"/>
    </source>
</evidence>
<evidence type="ECO:0000256" key="5">
    <source>
        <dbReference type="SAM" id="MobiDB-lite"/>
    </source>
</evidence>
<dbReference type="EMBL" id="JAHUVW010000004">
    <property type="protein sequence ID" value="MBV7674169.1"/>
    <property type="molecule type" value="Genomic_DNA"/>
</dbReference>
<dbReference type="InterPro" id="IPR052032">
    <property type="entry name" value="ATP-dep_AA_Ligase"/>
</dbReference>
<name>A0ABS6U1U5_STRHA</name>
<dbReference type="Pfam" id="PF13535">
    <property type="entry name" value="ATP-grasp_4"/>
    <property type="match status" value="1"/>
</dbReference>
<proteinExistence type="predicted"/>
<feature type="region of interest" description="Disordered" evidence="5">
    <location>
        <begin position="416"/>
        <end position="438"/>
    </location>
</feature>
<feature type="domain" description="ATP-grasp" evidence="6">
    <location>
        <begin position="118"/>
        <end position="320"/>
    </location>
</feature>
<dbReference type="InterPro" id="IPR040570">
    <property type="entry name" value="LAL_C2"/>
</dbReference>
<evidence type="ECO:0000313" key="8">
    <source>
        <dbReference type="Proteomes" id="UP000735541"/>
    </source>
</evidence>
<dbReference type="Proteomes" id="UP000735541">
    <property type="component" value="Unassembled WGS sequence"/>
</dbReference>
<evidence type="ECO:0000256" key="2">
    <source>
        <dbReference type="ARBA" id="ARBA00022741"/>
    </source>
</evidence>
<dbReference type="Gene3D" id="3.40.50.20">
    <property type="match status" value="1"/>
</dbReference>
<keyword evidence="2 4" id="KW-0547">Nucleotide-binding</keyword>
<protein>
    <submittedName>
        <fullName evidence="7">ATP-grasp domain-containing protein</fullName>
    </submittedName>
</protein>
<evidence type="ECO:0000256" key="1">
    <source>
        <dbReference type="ARBA" id="ARBA00022598"/>
    </source>
</evidence>
<keyword evidence="1" id="KW-0436">Ligase</keyword>
<comment type="caution">
    <text evidence="7">The sequence shown here is derived from an EMBL/GenBank/DDBJ whole genome shotgun (WGS) entry which is preliminary data.</text>
</comment>
<dbReference type="PROSITE" id="PS50975">
    <property type="entry name" value="ATP_GRASP"/>
    <property type="match status" value="1"/>
</dbReference>
<keyword evidence="3 4" id="KW-0067">ATP-binding</keyword>
<evidence type="ECO:0000313" key="7">
    <source>
        <dbReference type="EMBL" id="MBV7674169.1"/>
    </source>
</evidence>
<organism evidence="7 8">
    <name type="scientific">Streptomyces halstedii</name>
    <dbReference type="NCBI Taxonomy" id="1944"/>
    <lineage>
        <taxon>Bacteria</taxon>
        <taxon>Bacillati</taxon>
        <taxon>Actinomycetota</taxon>
        <taxon>Actinomycetes</taxon>
        <taxon>Kitasatosporales</taxon>
        <taxon>Streptomycetaceae</taxon>
        <taxon>Streptomyces</taxon>
    </lineage>
</organism>
<dbReference type="InterPro" id="IPR011761">
    <property type="entry name" value="ATP-grasp"/>
</dbReference>
<dbReference type="RefSeq" id="WP_228873884.1">
    <property type="nucleotide sequence ID" value="NZ_JAHUVW010000004.1"/>
</dbReference>